<dbReference type="OrthoDB" id="4938362at2759"/>
<comment type="caution">
    <text evidence="2">The sequence shown here is derived from an EMBL/GenBank/DDBJ whole genome shotgun (WGS) entry which is preliminary data.</text>
</comment>
<accession>A0A166WZY1</accession>
<proteinExistence type="predicted"/>
<reference evidence="2 3" key="1">
    <citation type="journal article" date="2016" name="Genome Biol. Evol.">
        <title>Divergent and convergent evolution of fungal pathogenicity.</title>
        <authorList>
            <person name="Shang Y."/>
            <person name="Xiao G."/>
            <person name="Zheng P."/>
            <person name="Cen K."/>
            <person name="Zhan S."/>
            <person name="Wang C."/>
        </authorList>
    </citation>
    <scope>NUCLEOTIDE SEQUENCE [LARGE SCALE GENOMIC DNA]</scope>
    <source>
        <strain evidence="2 3">RCEF 4871</strain>
    </source>
</reference>
<dbReference type="Proteomes" id="UP000243498">
    <property type="component" value="Unassembled WGS sequence"/>
</dbReference>
<evidence type="ECO:0000256" key="1">
    <source>
        <dbReference type="SAM" id="SignalP"/>
    </source>
</evidence>
<feature type="signal peptide" evidence="1">
    <location>
        <begin position="1"/>
        <end position="19"/>
    </location>
</feature>
<keyword evidence="1" id="KW-0732">Signal</keyword>
<sequence>MKFAAAAVVAVSLASSAMAAGPASRNQQRRVTTKLTLCRQPNLKDCDDTLIPIDTCYFVPECTVQSLNAEGHVCDFYSEVGCAGPKYQHFGIQENLPQGTTIRSVFCW</sequence>
<keyword evidence="3" id="KW-1185">Reference proteome</keyword>
<dbReference type="OMA" id="IRSVFCW"/>
<evidence type="ECO:0000313" key="3">
    <source>
        <dbReference type="Proteomes" id="UP000243498"/>
    </source>
</evidence>
<name>A0A166WZY1_METRR</name>
<evidence type="ECO:0000313" key="2">
    <source>
        <dbReference type="EMBL" id="OAA35273.1"/>
    </source>
</evidence>
<gene>
    <name evidence="2" type="ORF">NOR_08028</name>
</gene>
<organism evidence="2 3">
    <name type="scientific">Metarhizium rileyi (strain RCEF 4871)</name>
    <name type="common">Nomuraea rileyi</name>
    <dbReference type="NCBI Taxonomy" id="1649241"/>
    <lineage>
        <taxon>Eukaryota</taxon>
        <taxon>Fungi</taxon>
        <taxon>Dikarya</taxon>
        <taxon>Ascomycota</taxon>
        <taxon>Pezizomycotina</taxon>
        <taxon>Sordariomycetes</taxon>
        <taxon>Hypocreomycetidae</taxon>
        <taxon>Hypocreales</taxon>
        <taxon>Clavicipitaceae</taxon>
        <taxon>Metarhizium</taxon>
    </lineage>
</organism>
<dbReference type="EMBL" id="AZHC01000043">
    <property type="protein sequence ID" value="OAA35273.1"/>
    <property type="molecule type" value="Genomic_DNA"/>
</dbReference>
<dbReference type="AlphaFoldDB" id="A0A166WZY1"/>
<feature type="chain" id="PRO_5007882070" evidence="1">
    <location>
        <begin position="20"/>
        <end position="108"/>
    </location>
</feature>
<protein>
    <submittedName>
        <fullName evidence="2">Uncharacterized protein</fullName>
    </submittedName>
</protein>